<dbReference type="STRING" id="1423739.FC85_GL000503"/>
<keyword evidence="1" id="KW-0472">Membrane</keyword>
<reference evidence="2 3" key="1">
    <citation type="journal article" date="2015" name="Genome Announc.">
        <title>Expanding the biotechnology potential of lactobacilli through comparative genomics of 213 strains and associated genera.</title>
        <authorList>
            <person name="Sun Z."/>
            <person name="Harris H.M."/>
            <person name="McCann A."/>
            <person name="Guo C."/>
            <person name="Argimon S."/>
            <person name="Zhang W."/>
            <person name="Yang X."/>
            <person name="Jeffery I.B."/>
            <person name="Cooney J.C."/>
            <person name="Kagawa T.F."/>
            <person name="Liu W."/>
            <person name="Song Y."/>
            <person name="Salvetti E."/>
            <person name="Wrobel A."/>
            <person name="Rasinkangas P."/>
            <person name="Parkhill J."/>
            <person name="Rea M.C."/>
            <person name="O'Sullivan O."/>
            <person name="Ritari J."/>
            <person name="Douillard F.P."/>
            <person name="Paul Ross R."/>
            <person name="Yang R."/>
            <person name="Briner A.E."/>
            <person name="Felis G.E."/>
            <person name="de Vos W.M."/>
            <person name="Barrangou R."/>
            <person name="Klaenhammer T.R."/>
            <person name="Caufield P.W."/>
            <person name="Cui Y."/>
            <person name="Zhang H."/>
            <person name="O'Toole P.W."/>
        </authorList>
    </citation>
    <scope>NUCLEOTIDE SEQUENCE [LARGE SCALE GENOMIC DNA]</scope>
    <source>
        <strain evidence="2 3">DSM 14421</strain>
    </source>
</reference>
<keyword evidence="1" id="KW-0812">Transmembrane</keyword>
<dbReference type="Pfam" id="PF12730">
    <property type="entry name" value="ABC2_membrane_4"/>
    <property type="match status" value="1"/>
</dbReference>
<gene>
    <name evidence="2" type="ORF">FC85_GL000503</name>
</gene>
<feature type="transmembrane region" description="Helical" evidence="1">
    <location>
        <begin position="20"/>
        <end position="37"/>
    </location>
</feature>
<feature type="transmembrane region" description="Helical" evidence="1">
    <location>
        <begin position="162"/>
        <end position="185"/>
    </location>
</feature>
<feature type="transmembrane region" description="Helical" evidence="1">
    <location>
        <begin position="135"/>
        <end position="155"/>
    </location>
</feature>
<protein>
    <submittedName>
        <fullName evidence="2">Bacitracin ABC superfamily ATP binding cassette transporter, permease protein</fullName>
    </submittedName>
</protein>
<evidence type="ECO:0000256" key="1">
    <source>
        <dbReference type="SAM" id="Phobius"/>
    </source>
</evidence>
<dbReference type="PANTHER" id="PTHR37305:SF1">
    <property type="entry name" value="MEMBRANE PROTEIN"/>
    <property type="match status" value="1"/>
</dbReference>
<dbReference type="PANTHER" id="PTHR37305">
    <property type="entry name" value="INTEGRAL MEMBRANE PROTEIN-RELATED"/>
    <property type="match status" value="1"/>
</dbReference>
<sequence length="233" mass="25894">MSTMLAMIEIELKKIWRSKMPIYLFLAFAILLFFHIQSHTWNDFISEKLNWFTMVMGMMGFGIFSSWQFGREYQDETFKDLLALPVSRNKIICAKLVALAVTEVLLSILSVVWIFAVGLFLHLGTFHLAGIGTQLVNFGLSMVAAIGLTFLFSLIASLSRGILAPISVSFATLLLGKLVAADTIGHYFPWSVPMLQAAQPSSINAISWLAVGLIACIGVFGTMVWWTYGDHTD</sequence>
<comment type="caution">
    <text evidence="2">The sequence shown here is derived from an EMBL/GenBank/DDBJ whole genome shotgun (WGS) entry which is preliminary data.</text>
</comment>
<keyword evidence="1" id="KW-1133">Transmembrane helix</keyword>
<feature type="transmembrane region" description="Helical" evidence="1">
    <location>
        <begin position="96"/>
        <end position="123"/>
    </location>
</feature>
<evidence type="ECO:0000313" key="3">
    <source>
        <dbReference type="Proteomes" id="UP000052013"/>
    </source>
</evidence>
<proteinExistence type="predicted"/>
<dbReference type="AlphaFoldDB" id="A0A0R1S8A3"/>
<organism evidence="2 3">
    <name type="scientific">Lentilactobacillus diolivorans DSM 14421</name>
    <dbReference type="NCBI Taxonomy" id="1423739"/>
    <lineage>
        <taxon>Bacteria</taxon>
        <taxon>Bacillati</taxon>
        <taxon>Bacillota</taxon>
        <taxon>Bacilli</taxon>
        <taxon>Lactobacillales</taxon>
        <taxon>Lactobacillaceae</taxon>
        <taxon>Lentilactobacillus</taxon>
    </lineage>
</organism>
<dbReference type="Proteomes" id="UP000052013">
    <property type="component" value="Unassembled WGS sequence"/>
</dbReference>
<feature type="transmembrane region" description="Helical" evidence="1">
    <location>
        <begin position="49"/>
        <end position="69"/>
    </location>
</feature>
<dbReference type="EMBL" id="AZEY01000075">
    <property type="protein sequence ID" value="KRL65143.1"/>
    <property type="molecule type" value="Genomic_DNA"/>
</dbReference>
<name>A0A0R1S8A3_9LACO</name>
<accession>A0A0R1S8A3</accession>
<dbReference type="PATRIC" id="fig|1423739.3.peg.530"/>
<evidence type="ECO:0000313" key="2">
    <source>
        <dbReference type="EMBL" id="KRL65143.1"/>
    </source>
</evidence>
<feature type="transmembrane region" description="Helical" evidence="1">
    <location>
        <begin position="205"/>
        <end position="228"/>
    </location>
</feature>